<dbReference type="Proteomes" id="UP001060170">
    <property type="component" value="Chromosome 9"/>
</dbReference>
<comment type="caution">
    <text evidence="1">The sequence shown here is derived from an EMBL/GenBank/DDBJ whole genome shotgun (WGS) entry which is preliminary data.</text>
</comment>
<evidence type="ECO:0000313" key="2">
    <source>
        <dbReference type="Proteomes" id="UP001060170"/>
    </source>
</evidence>
<organism evidence="1 2">
    <name type="scientific">Puccinia striiformis f. sp. tritici</name>
    <dbReference type="NCBI Taxonomy" id="168172"/>
    <lineage>
        <taxon>Eukaryota</taxon>
        <taxon>Fungi</taxon>
        <taxon>Dikarya</taxon>
        <taxon>Basidiomycota</taxon>
        <taxon>Pucciniomycotina</taxon>
        <taxon>Pucciniomycetes</taxon>
        <taxon>Pucciniales</taxon>
        <taxon>Pucciniaceae</taxon>
        <taxon>Puccinia</taxon>
    </lineage>
</organism>
<name>A0ACC0EAQ2_9BASI</name>
<reference evidence="2" key="1">
    <citation type="journal article" date="2018" name="BMC Genomics">
        <title>Genomic insights into host adaptation between the wheat stripe rust pathogen (Puccinia striiformis f. sp. tritici) and the barley stripe rust pathogen (Puccinia striiformis f. sp. hordei).</title>
        <authorList>
            <person name="Xia C."/>
            <person name="Wang M."/>
            <person name="Yin C."/>
            <person name="Cornejo O.E."/>
            <person name="Hulbert S.H."/>
            <person name="Chen X."/>
        </authorList>
    </citation>
    <scope>NUCLEOTIDE SEQUENCE [LARGE SCALE GENOMIC DNA]</scope>
    <source>
        <strain evidence="2">93-210</strain>
    </source>
</reference>
<gene>
    <name evidence="1" type="ORF">MJO28_009943</name>
</gene>
<protein>
    <submittedName>
        <fullName evidence="1">Uncharacterized protein</fullName>
    </submittedName>
</protein>
<proteinExistence type="predicted"/>
<accession>A0ACC0EAQ2</accession>
<keyword evidence="2" id="KW-1185">Reference proteome</keyword>
<sequence length="191" mass="21050">MFIVKVLTSLPCSDEGIRSDLARRLTISFKMCCDDVLFVFTLGRKKTYKVPMSPDPADLHISFQTSLANYVGSTFLKSTTSTETTMAVAMMYLEVIAPPAEVLGSPEFKTRILNRLKKEVDDWINSSFRFTDFGSSAETSTTTAVDQSTASPGLTSVVQFSDVIPVIEYRQMQYGSHALDGNIVVAPYGVM</sequence>
<reference evidence="1 2" key="3">
    <citation type="journal article" date="2022" name="Microbiol. Spectr.">
        <title>Folding features and dynamics of 3D genome architecture in plant fungal pathogens.</title>
        <authorList>
            <person name="Xia C."/>
        </authorList>
    </citation>
    <scope>NUCLEOTIDE SEQUENCE [LARGE SCALE GENOMIC DNA]</scope>
    <source>
        <strain evidence="1 2">93-210</strain>
    </source>
</reference>
<dbReference type="EMBL" id="CM045873">
    <property type="protein sequence ID" value="KAI7948035.1"/>
    <property type="molecule type" value="Genomic_DNA"/>
</dbReference>
<reference evidence="2" key="2">
    <citation type="journal article" date="2018" name="Mol. Plant Microbe Interact.">
        <title>Genome sequence resources for the wheat stripe rust pathogen (Puccinia striiformis f. sp. tritici) and the barley stripe rust pathogen (Puccinia striiformis f. sp. hordei).</title>
        <authorList>
            <person name="Xia C."/>
            <person name="Wang M."/>
            <person name="Yin C."/>
            <person name="Cornejo O.E."/>
            <person name="Hulbert S.H."/>
            <person name="Chen X."/>
        </authorList>
    </citation>
    <scope>NUCLEOTIDE SEQUENCE [LARGE SCALE GENOMIC DNA]</scope>
    <source>
        <strain evidence="2">93-210</strain>
    </source>
</reference>
<evidence type="ECO:0000313" key="1">
    <source>
        <dbReference type="EMBL" id="KAI7948035.1"/>
    </source>
</evidence>